<proteinExistence type="predicted"/>
<evidence type="ECO:0000256" key="2">
    <source>
        <dbReference type="SAM" id="SignalP"/>
    </source>
</evidence>
<dbReference type="AlphaFoldDB" id="A0A553NG59"/>
<evidence type="ECO:0008006" key="5">
    <source>
        <dbReference type="Google" id="ProtNLM"/>
    </source>
</evidence>
<feature type="region of interest" description="Disordered" evidence="1">
    <location>
        <begin position="126"/>
        <end position="153"/>
    </location>
</feature>
<accession>A0A553NG59</accession>
<organism evidence="3 4">
    <name type="scientific">Tigriopus californicus</name>
    <name type="common">Marine copepod</name>
    <dbReference type="NCBI Taxonomy" id="6832"/>
    <lineage>
        <taxon>Eukaryota</taxon>
        <taxon>Metazoa</taxon>
        <taxon>Ecdysozoa</taxon>
        <taxon>Arthropoda</taxon>
        <taxon>Crustacea</taxon>
        <taxon>Multicrustacea</taxon>
        <taxon>Hexanauplia</taxon>
        <taxon>Copepoda</taxon>
        <taxon>Harpacticoida</taxon>
        <taxon>Harpacticidae</taxon>
        <taxon>Tigriopus</taxon>
    </lineage>
</organism>
<gene>
    <name evidence="3" type="ORF">TCAL_03640</name>
</gene>
<keyword evidence="4" id="KW-1185">Reference proteome</keyword>
<protein>
    <recommendedName>
        <fullName evidence="5">Saposin B-type domain-containing protein</fullName>
    </recommendedName>
</protein>
<feature type="compositionally biased region" description="Basic residues" evidence="1">
    <location>
        <begin position="137"/>
        <end position="153"/>
    </location>
</feature>
<reference evidence="3 4" key="1">
    <citation type="journal article" date="2018" name="Nat. Ecol. Evol.">
        <title>Genomic signatures of mitonuclear coevolution across populations of Tigriopus californicus.</title>
        <authorList>
            <person name="Barreto F.S."/>
            <person name="Watson E.T."/>
            <person name="Lima T.G."/>
            <person name="Willett C.S."/>
            <person name="Edmands S."/>
            <person name="Li W."/>
            <person name="Burton R.S."/>
        </authorList>
    </citation>
    <scope>NUCLEOTIDE SEQUENCE [LARGE SCALE GENOMIC DNA]</scope>
    <source>
        <strain evidence="3 4">San Diego</strain>
    </source>
</reference>
<evidence type="ECO:0000313" key="4">
    <source>
        <dbReference type="Proteomes" id="UP000318571"/>
    </source>
</evidence>
<dbReference type="Proteomes" id="UP000318571">
    <property type="component" value="Chromosome 10"/>
</dbReference>
<keyword evidence="2" id="KW-0732">Signal</keyword>
<sequence>MTVSTLSLWCCLLGLLVLVNSELPKNDITSSSFTLPKFGYFDCAAKMICLLRNAEIPDVEAHEILTGLAKLASSNGTNYITTLSKRINQSISEDVHCVFPKCGLSSSTLIREFRESSRIHPYFSSKRVKRSQVVQPRTRRKRPYPPPPHRPRRPTLIQELFRHPIISPDEAEFQHECEVCRAKQSLCTSFSIGTYGICGAAWLVAGPVGRWTCNIVSAPRGLDCLYNTWENCFLRDCGVVDLDFLEDIFDADNRAHQ</sequence>
<evidence type="ECO:0000256" key="1">
    <source>
        <dbReference type="SAM" id="MobiDB-lite"/>
    </source>
</evidence>
<feature type="signal peptide" evidence="2">
    <location>
        <begin position="1"/>
        <end position="21"/>
    </location>
</feature>
<feature type="chain" id="PRO_5021805508" description="Saposin B-type domain-containing protein" evidence="2">
    <location>
        <begin position="22"/>
        <end position="257"/>
    </location>
</feature>
<name>A0A553NG59_TIGCA</name>
<dbReference type="EMBL" id="VCGU01000458">
    <property type="protein sequence ID" value="TRY64359.1"/>
    <property type="molecule type" value="Genomic_DNA"/>
</dbReference>
<evidence type="ECO:0000313" key="3">
    <source>
        <dbReference type="EMBL" id="TRY64359.1"/>
    </source>
</evidence>
<comment type="caution">
    <text evidence="3">The sequence shown here is derived from an EMBL/GenBank/DDBJ whole genome shotgun (WGS) entry which is preliminary data.</text>
</comment>